<dbReference type="RefSeq" id="WP_186891432.1">
    <property type="nucleotide sequence ID" value="NZ_JACOFU010000005.1"/>
</dbReference>
<feature type="signal peptide" evidence="1">
    <location>
        <begin position="1"/>
        <end position="21"/>
    </location>
</feature>
<evidence type="ECO:0000313" key="3">
    <source>
        <dbReference type="Proteomes" id="UP000643610"/>
    </source>
</evidence>
<dbReference type="EMBL" id="JACOFU010000005">
    <property type="protein sequence ID" value="MBC3832385.1"/>
    <property type="molecule type" value="Genomic_DNA"/>
</dbReference>
<reference evidence="2 3" key="1">
    <citation type="submission" date="2020-08" db="EMBL/GenBank/DDBJ databases">
        <title>Novel species isolated from subtropical streams in China.</title>
        <authorList>
            <person name="Lu H."/>
        </authorList>
    </citation>
    <scope>NUCLEOTIDE SEQUENCE [LARGE SCALE GENOMIC DNA]</scope>
    <source>
        <strain evidence="2 3">KCTC 52442</strain>
    </source>
</reference>
<dbReference type="Gene3D" id="2.30.30.40">
    <property type="entry name" value="SH3 Domains"/>
    <property type="match status" value="1"/>
</dbReference>
<keyword evidence="1" id="KW-0732">Signal</keyword>
<protein>
    <recommendedName>
        <fullName evidence="4">SH3 domain-containing protein</fullName>
    </recommendedName>
</protein>
<comment type="caution">
    <text evidence="2">The sequence shown here is derived from an EMBL/GenBank/DDBJ whole genome shotgun (WGS) entry which is preliminary data.</text>
</comment>
<keyword evidence="3" id="KW-1185">Reference proteome</keyword>
<proteinExistence type="predicted"/>
<name>A0ABR6XSD6_9BURK</name>
<evidence type="ECO:0000313" key="2">
    <source>
        <dbReference type="EMBL" id="MBC3832385.1"/>
    </source>
</evidence>
<evidence type="ECO:0000256" key="1">
    <source>
        <dbReference type="SAM" id="SignalP"/>
    </source>
</evidence>
<organism evidence="2 3">
    <name type="scientific">Undibacterium amnicola</name>
    <dbReference type="NCBI Taxonomy" id="1834038"/>
    <lineage>
        <taxon>Bacteria</taxon>
        <taxon>Pseudomonadati</taxon>
        <taxon>Pseudomonadota</taxon>
        <taxon>Betaproteobacteria</taxon>
        <taxon>Burkholderiales</taxon>
        <taxon>Oxalobacteraceae</taxon>
        <taxon>Undibacterium</taxon>
    </lineage>
</organism>
<feature type="chain" id="PRO_5045164989" description="SH3 domain-containing protein" evidence="1">
    <location>
        <begin position="22"/>
        <end position="171"/>
    </location>
</feature>
<evidence type="ECO:0008006" key="4">
    <source>
        <dbReference type="Google" id="ProtNLM"/>
    </source>
</evidence>
<sequence>MKYYTAPILLVGTLMCSQALCQTQNQAIVVRSTELKAKPFSDAETLKSLKENQKLEVVSRKASWTEVKAQDTVGWVKMLSLRFEGSQGGGSNLGSFLQSGLDLRRGTDTGSTTTTAVKGLDKESFKNLSPNTDRFQKMQGFSANKPDAKIFAVQQNLNQQEQAYVKAEGDK</sequence>
<dbReference type="Proteomes" id="UP000643610">
    <property type="component" value="Unassembled WGS sequence"/>
</dbReference>
<gene>
    <name evidence="2" type="ORF">H8K33_12750</name>
</gene>
<accession>A0ABR6XSD6</accession>